<gene>
    <name evidence="2" type="ORF">MYCFIDRAFT_183340</name>
</gene>
<organism evidence="2 3">
    <name type="scientific">Pseudocercospora fijiensis (strain CIRAD86)</name>
    <name type="common">Black leaf streak disease fungus</name>
    <name type="synonym">Mycosphaerella fijiensis</name>
    <dbReference type="NCBI Taxonomy" id="383855"/>
    <lineage>
        <taxon>Eukaryota</taxon>
        <taxon>Fungi</taxon>
        <taxon>Dikarya</taxon>
        <taxon>Ascomycota</taxon>
        <taxon>Pezizomycotina</taxon>
        <taxon>Dothideomycetes</taxon>
        <taxon>Dothideomycetidae</taxon>
        <taxon>Mycosphaerellales</taxon>
        <taxon>Mycosphaerellaceae</taxon>
        <taxon>Pseudocercospora</taxon>
    </lineage>
</organism>
<dbReference type="KEGG" id="pfj:MYCFIDRAFT_183340"/>
<evidence type="ECO:0000313" key="2">
    <source>
        <dbReference type="EMBL" id="EME81481.1"/>
    </source>
</evidence>
<reference evidence="2 3" key="1">
    <citation type="journal article" date="2012" name="PLoS Pathog.">
        <title>Diverse lifestyles and strategies of plant pathogenesis encoded in the genomes of eighteen Dothideomycetes fungi.</title>
        <authorList>
            <person name="Ohm R.A."/>
            <person name="Feau N."/>
            <person name="Henrissat B."/>
            <person name="Schoch C.L."/>
            <person name="Horwitz B.A."/>
            <person name="Barry K.W."/>
            <person name="Condon B.J."/>
            <person name="Copeland A.C."/>
            <person name="Dhillon B."/>
            <person name="Glaser F."/>
            <person name="Hesse C.N."/>
            <person name="Kosti I."/>
            <person name="LaButti K."/>
            <person name="Lindquist E.A."/>
            <person name="Lucas S."/>
            <person name="Salamov A.A."/>
            <person name="Bradshaw R.E."/>
            <person name="Ciuffetti L."/>
            <person name="Hamelin R.C."/>
            <person name="Kema G.H.J."/>
            <person name="Lawrence C."/>
            <person name="Scott J.A."/>
            <person name="Spatafora J.W."/>
            <person name="Turgeon B.G."/>
            <person name="de Wit P.J.G.M."/>
            <person name="Zhong S."/>
            <person name="Goodwin S.B."/>
            <person name="Grigoriev I.V."/>
        </authorList>
    </citation>
    <scope>NUCLEOTIDE SEQUENCE [LARGE SCALE GENOMIC DNA]</scope>
    <source>
        <strain evidence="2 3">CIRAD86</strain>
    </source>
</reference>
<dbReference type="RefSeq" id="XP_007928659.1">
    <property type="nucleotide sequence ID" value="XM_007930468.1"/>
</dbReference>
<evidence type="ECO:0000256" key="1">
    <source>
        <dbReference type="SAM" id="SignalP"/>
    </source>
</evidence>
<name>M3AA23_PSEFD</name>
<dbReference type="HOGENOM" id="CLU_2980129_0_0_1"/>
<feature type="chain" id="PRO_5004030747" evidence="1">
    <location>
        <begin position="21"/>
        <end position="58"/>
    </location>
</feature>
<dbReference type="VEuPathDB" id="FungiDB:MYCFIDRAFT_183340"/>
<dbReference type="EMBL" id="KB446560">
    <property type="protein sequence ID" value="EME81481.1"/>
    <property type="molecule type" value="Genomic_DNA"/>
</dbReference>
<proteinExistence type="predicted"/>
<protein>
    <submittedName>
        <fullName evidence="2">Uncharacterized protein</fullName>
    </submittedName>
</protein>
<feature type="signal peptide" evidence="1">
    <location>
        <begin position="1"/>
        <end position="20"/>
    </location>
</feature>
<keyword evidence="3" id="KW-1185">Reference proteome</keyword>
<dbReference type="AlphaFoldDB" id="M3AA23"/>
<sequence length="58" mass="6257">MVVGYLLSLALTCCPGLFLSRGPYEKSPPRPTCTQFQSEVQEYPVWLVQGAAASPAVV</sequence>
<dbReference type="Proteomes" id="UP000016932">
    <property type="component" value="Unassembled WGS sequence"/>
</dbReference>
<accession>M3AA23</accession>
<evidence type="ECO:0000313" key="3">
    <source>
        <dbReference type="Proteomes" id="UP000016932"/>
    </source>
</evidence>
<dbReference type="GeneID" id="19334673"/>
<keyword evidence="1" id="KW-0732">Signal</keyword>